<accession>B3PQ25</accession>
<evidence type="ECO:0000313" key="2">
    <source>
        <dbReference type="Proteomes" id="UP000008817"/>
    </source>
</evidence>
<gene>
    <name evidence="1" type="ordered locus">RHECIAT_CH0004108</name>
</gene>
<organism evidence="1 2">
    <name type="scientific">Rhizobium etli (strain CIAT 652)</name>
    <dbReference type="NCBI Taxonomy" id="491916"/>
    <lineage>
        <taxon>Bacteria</taxon>
        <taxon>Pseudomonadati</taxon>
        <taxon>Pseudomonadota</taxon>
        <taxon>Alphaproteobacteria</taxon>
        <taxon>Hyphomicrobiales</taxon>
        <taxon>Rhizobiaceae</taxon>
        <taxon>Rhizobium/Agrobacterium group</taxon>
        <taxon>Rhizobium</taxon>
    </lineage>
</organism>
<proteinExistence type="predicted"/>
<sequence length="124" mass="14095">MRVVCNNKDLRQPGWTLWQTVTRPPPEGLPELPLHPPFVAVERCPVIRIDHRLDVVEDEPIGRNLRVPERRAGRPSLEMVGQHLALQFLVPGKRLRKVADGGDDRTRRRAGEVSRDAFLATRGL</sequence>
<protein>
    <submittedName>
        <fullName evidence="1">Uncharacterized protein</fullName>
    </submittedName>
</protein>
<dbReference type="EMBL" id="CP001074">
    <property type="protein sequence ID" value="ACE93037.1"/>
    <property type="molecule type" value="Genomic_DNA"/>
</dbReference>
<reference evidence="1 2" key="1">
    <citation type="submission" date="2008-04" db="EMBL/GenBank/DDBJ databases">
        <title>Genome diversity and DNA divergence of Rhizobium etli.</title>
        <authorList>
            <person name="Gonzalez V."/>
            <person name="Acosta J.L."/>
            <person name="Santamaria R.I."/>
            <person name="Bustos P."/>
            <person name="Hernandez-Gonzalez I.L."/>
            <person name="Fernandez J.L."/>
            <person name="Diaz R."/>
            <person name="Flores M."/>
            <person name="Mora J."/>
            <person name="Palacios R."/>
            <person name="Davila G."/>
        </authorList>
    </citation>
    <scope>NUCLEOTIDE SEQUENCE [LARGE SCALE GENOMIC DNA]</scope>
    <source>
        <strain evidence="1 2">CIAT 652</strain>
    </source>
</reference>
<dbReference type="KEGG" id="rec:RHECIAT_CH0004108"/>
<name>B3PQ25_RHIE6</name>
<evidence type="ECO:0000313" key="1">
    <source>
        <dbReference type="EMBL" id="ACE93037.1"/>
    </source>
</evidence>
<dbReference type="HOGENOM" id="CLU_2002036_0_0_5"/>
<dbReference type="AlphaFoldDB" id="B3PQ25"/>
<dbReference type="Proteomes" id="UP000008817">
    <property type="component" value="Chromosome"/>
</dbReference>